<dbReference type="PROSITE" id="PS00211">
    <property type="entry name" value="ABC_TRANSPORTER_1"/>
    <property type="match status" value="1"/>
</dbReference>
<dbReference type="InterPro" id="IPR017871">
    <property type="entry name" value="ABC_transporter-like_CS"/>
</dbReference>
<evidence type="ECO:0000256" key="1">
    <source>
        <dbReference type="ARBA" id="ARBA00022448"/>
    </source>
</evidence>
<evidence type="ECO:0000256" key="4">
    <source>
        <dbReference type="ARBA" id="ARBA00022840"/>
    </source>
</evidence>
<dbReference type="InterPro" id="IPR027417">
    <property type="entry name" value="P-loop_NTPase"/>
</dbReference>
<dbReference type="PANTHER" id="PTHR42781">
    <property type="entry name" value="SPERMIDINE/PUTRESCINE IMPORT ATP-BINDING PROTEIN POTA"/>
    <property type="match status" value="1"/>
</dbReference>
<dbReference type="Gene3D" id="3.40.50.300">
    <property type="entry name" value="P-loop containing nucleotide triphosphate hydrolases"/>
    <property type="match status" value="1"/>
</dbReference>
<evidence type="ECO:0000256" key="6">
    <source>
        <dbReference type="ARBA" id="ARBA00023136"/>
    </source>
</evidence>
<dbReference type="AlphaFoldDB" id="A0A0P1MQ88"/>
<keyword evidence="6 7" id="KW-0472">Membrane</keyword>
<dbReference type="FunFam" id="3.40.50.300:FF:000133">
    <property type="entry name" value="Spermidine/putrescine import ATP-binding protein PotA"/>
    <property type="match status" value="1"/>
</dbReference>
<accession>A0A0P1MQ88</accession>
<keyword evidence="4 7" id="KW-0067">ATP-binding</keyword>
<sequence length="372" mass="42454">MEKVASSIEQALIEIQGVSKSFGNVKVLNNISLSINKGEFFSLLGPSGCGKTTLLRIIAGFEKPDSGRIIIDGVDYTDAPPYRRPVNMVFQNYALFPHLNVFENVAFGLKYQNLSKFEIKKKVLEALELVQLSGFENRKPSELSGGQKQRVALARALVLKPKVLLLDEPLNALDPKLRKEMQIELKKLQHNIGITFIFVTHDQEEALSISDRIAVINNGQIEQVGTGYEIFERPRTEFVANFMGARNLFNAILHRLGKHIFEVELPNLVKFRISMNDEKIKPIPDEFKFVVRPEKIFIRKTPLKNSSFVSVPATVESKLYYGASTSWILRANGFLIFVEEQNRDVKFRQDFYPGEKVYAVWEKRNIVFLETR</sequence>
<dbReference type="InterPro" id="IPR050093">
    <property type="entry name" value="ABC_SmlMolc_Importer"/>
</dbReference>
<gene>
    <name evidence="7" type="primary">potA</name>
    <name evidence="9" type="ORF">JGI23_00414</name>
</gene>
<dbReference type="InterPro" id="IPR003439">
    <property type="entry name" value="ABC_transporter-like_ATP-bd"/>
</dbReference>
<dbReference type="Pfam" id="PF08402">
    <property type="entry name" value="TOBE_2"/>
    <property type="match status" value="1"/>
</dbReference>
<dbReference type="Proteomes" id="UP000199197">
    <property type="component" value="Unassembled WGS sequence"/>
</dbReference>
<keyword evidence="10" id="KW-1185">Reference proteome</keyword>
<organism evidence="9 10">
    <name type="scientific">Candidatus Chryseopegocella kryptomonas</name>
    <dbReference type="NCBI Taxonomy" id="1633643"/>
    <lineage>
        <taxon>Bacteria</taxon>
        <taxon>Pseudomonadati</taxon>
        <taxon>Candidatus Kryptoniota</taxon>
        <taxon>Candidatus Chryseopegocella</taxon>
    </lineage>
</organism>
<dbReference type="GO" id="GO:0015847">
    <property type="term" value="P:putrescine transport"/>
    <property type="evidence" value="ECO:0007669"/>
    <property type="project" value="UniProtKB-ARBA"/>
</dbReference>
<name>A0A0P1MQ88_9BACT</name>
<comment type="function">
    <text evidence="7">Part of the ABC transporter complex PotABCD involved in spermidine/putrescine import. Responsible for energy coupling to the transport system.</text>
</comment>
<dbReference type="PROSITE" id="PS50893">
    <property type="entry name" value="ABC_TRANSPORTER_2"/>
    <property type="match status" value="1"/>
</dbReference>
<keyword evidence="3 7" id="KW-0547">Nucleotide-binding</keyword>
<protein>
    <recommendedName>
        <fullName evidence="7">Spermidine/putrescine import ATP-binding protein PotA</fullName>
        <ecNumber evidence="7">7.6.2.11</ecNumber>
    </recommendedName>
</protein>
<evidence type="ECO:0000259" key="8">
    <source>
        <dbReference type="PROSITE" id="PS50893"/>
    </source>
</evidence>
<dbReference type="SMART" id="SM00382">
    <property type="entry name" value="AAA"/>
    <property type="match status" value="1"/>
</dbReference>
<dbReference type="RefSeq" id="WP_092347710.1">
    <property type="nucleotide sequence ID" value="NZ_CZVW01000003.1"/>
</dbReference>
<keyword evidence="2 7" id="KW-1003">Cell membrane</keyword>
<dbReference type="SUPFAM" id="SSF52540">
    <property type="entry name" value="P-loop containing nucleoside triphosphate hydrolases"/>
    <property type="match status" value="1"/>
</dbReference>
<dbReference type="GO" id="GO:0043190">
    <property type="term" value="C:ATP-binding cassette (ABC) transporter complex"/>
    <property type="evidence" value="ECO:0007669"/>
    <property type="project" value="InterPro"/>
</dbReference>
<dbReference type="SUPFAM" id="SSF50331">
    <property type="entry name" value="MOP-like"/>
    <property type="match status" value="1"/>
</dbReference>
<dbReference type="Gene3D" id="2.40.50.100">
    <property type="match status" value="1"/>
</dbReference>
<reference evidence="10" key="1">
    <citation type="submission" date="2015-11" db="EMBL/GenBank/DDBJ databases">
        <authorList>
            <person name="Varghese N."/>
        </authorList>
    </citation>
    <scope>NUCLEOTIDE SEQUENCE [LARGE SCALE GENOMIC DNA]</scope>
    <source>
        <strain evidence="10">JGI-23</strain>
    </source>
</reference>
<evidence type="ECO:0000313" key="9">
    <source>
        <dbReference type="EMBL" id="CUS98032.1"/>
    </source>
</evidence>
<comment type="subunit">
    <text evidence="7">The complex is composed of two ATP-binding proteins (PotA), two transmembrane proteins (PotB and PotC) and a solute-binding protein (PotD).</text>
</comment>
<dbReference type="InterPro" id="IPR003593">
    <property type="entry name" value="AAA+_ATPase"/>
</dbReference>
<comment type="similarity">
    <text evidence="7">Belongs to the ABC transporter superfamily. Spermidine/putrescine importer (TC 3.A.1.11.1) family.</text>
</comment>
<dbReference type="GO" id="GO:0005524">
    <property type="term" value="F:ATP binding"/>
    <property type="evidence" value="ECO:0007669"/>
    <property type="project" value="UniProtKB-KW"/>
</dbReference>
<comment type="catalytic activity">
    <reaction evidence="7">
        <text>ATP + H2O + polyamine-[polyamine-binding protein]Side 1 = ADP + phosphate + polyamineSide 2 + [polyamine-binding protein]Side 1.</text>
        <dbReference type="EC" id="7.6.2.11"/>
    </reaction>
</comment>
<evidence type="ECO:0000256" key="2">
    <source>
        <dbReference type="ARBA" id="ARBA00022475"/>
    </source>
</evidence>
<keyword evidence="1 7" id="KW-0813">Transport</keyword>
<keyword evidence="5 7" id="KW-1278">Translocase</keyword>
<dbReference type="InterPro" id="IPR013611">
    <property type="entry name" value="Transp-assoc_OB_typ2"/>
</dbReference>
<dbReference type="Pfam" id="PF00005">
    <property type="entry name" value="ABC_tran"/>
    <property type="match status" value="1"/>
</dbReference>
<dbReference type="EMBL" id="CZVW01000003">
    <property type="protein sequence ID" value="CUS98032.1"/>
    <property type="molecule type" value="Genomic_DNA"/>
</dbReference>
<dbReference type="InterPro" id="IPR005893">
    <property type="entry name" value="PotA-like"/>
</dbReference>
<evidence type="ECO:0000256" key="3">
    <source>
        <dbReference type="ARBA" id="ARBA00022741"/>
    </source>
</evidence>
<evidence type="ECO:0000313" key="10">
    <source>
        <dbReference type="Proteomes" id="UP000199197"/>
    </source>
</evidence>
<evidence type="ECO:0000256" key="7">
    <source>
        <dbReference type="RuleBase" id="RU364083"/>
    </source>
</evidence>
<dbReference type="InterPro" id="IPR008995">
    <property type="entry name" value="Mo/tungstate-bd_C_term_dom"/>
</dbReference>
<dbReference type="GO" id="GO:0016887">
    <property type="term" value="F:ATP hydrolysis activity"/>
    <property type="evidence" value="ECO:0007669"/>
    <property type="project" value="InterPro"/>
</dbReference>
<evidence type="ECO:0000256" key="5">
    <source>
        <dbReference type="ARBA" id="ARBA00022967"/>
    </source>
</evidence>
<dbReference type="GO" id="GO:0015417">
    <property type="term" value="F:ABC-type polyamine transporter activity"/>
    <property type="evidence" value="ECO:0007669"/>
    <property type="project" value="UniProtKB-EC"/>
</dbReference>
<dbReference type="OrthoDB" id="9802264at2"/>
<proteinExistence type="inferred from homology"/>
<feature type="domain" description="ABC transporter" evidence="8">
    <location>
        <begin position="13"/>
        <end position="243"/>
    </location>
</feature>
<dbReference type="EC" id="7.6.2.11" evidence="7"/>
<dbReference type="NCBIfam" id="TIGR01187">
    <property type="entry name" value="potA"/>
    <property type="match status" value="1"/>
</dbReference>
<dbReference type="PANTHER" id="PTHR42781:SF4">
    <property type="entry name" value="SPERMIDINE_PUTRESCINE IMPORT ATP-BINDING PROTEIN POTA"/>
    <property type="match status" value="1"/>
</dbReference>